<sequence length="47" mass="5544">MDLVERIRALNQQAEREEISADRRLELAAEIAKLTANMRELFDRTEQ</sequence>
<proteinExistence type="predicted"/>
<reference evidence="1" key="1">
    <citation type="submission" date="2019-08" db="EMBL/GenBank/DDBJ databases">
        <authorList>
            <person name="Kucharzyk K."/>
            <person name="Murdoch R.W."/>
            <person name="Higgins S."/>
            <person name="Loffler F."/>
        </authorList>
    </citation>
    <scope>NUCLEOTIDE SEQUENCE</scope>
</reference>
<dbReference type="AlphaFoldDB" id="A0A645GQA4"/>
<evidence type="ECO:0000313" key="1">
    <source>
        <dbReference type="EMBL" id="MPN28855.1"/>
    </source>
</evidence>
<dbReference type="EMBL" id="VSSQ01079290">
    <property type="protein sequence ID" value="MPN28855.1"/>
    <property type="molecule type" value="Genomic_DNA"/>
</dbReference>
<organism evidence="1">
    <name type="scientific">bioreactor metagenome</name>
    <dbReference type="NCBI Taxonomy" id="1076179"/>
    <lineage>
        <taxon>unclassified sequences</taxon>
        <taxon>metagenomes</taxon>
        <taxon>ecological metagenomes</taxon>
    </lineage>
</organism>
<accession>A0A645GQA4</accession>
<gene>
    <name evidence="1" type="ORF">SDC9_176300</name>
</gene>
<name>A0A645GQA4_9ZZZZ</name>
<protein>
    <submittedName>
        <fullName evidence="1">Uncharacterized protein</fullName>
    </submittedName>
</protein>
<comment type="caution">
    <text evidence="1">The sequence shown here is derived from an EMBL/GenBank/DDBJ whole genome shotgun (WGS) entry which is preliminary data.</text>
</comment>